<gene>
    <name evidence="1" type="ORF">PBRA_002769</name>
</gene>
<evidence type="ECO:0000313" key="1">
    <source>
        <dbReference type="EMBL" id="CEP02802.1"/>
    </source>
</evidence>
<proteinExistence type="predicted"/>
<sequence length="148" mass="16943">MFGMPFVILYVLPHPSQHSCPSWMWVCKEIVQLLKSLIFTSFGRIRDWQAKLLTALSEDLVVHSSQDVLNEVATELRLLTFYTHRINAKRELLRARLHDADQVVVSQNPHNRDGAGQSVVTAALVFDTPDLLRMPPRTCRTFDIRNAC</sequence>
<protein>
    <submittedName>
        <fullName evidence="1">Uncharacterized protein</fullName>
    </submittedName>
</protein>
<accession>A0A0G4J5L0</accession>
<keyword evidence="2" id="KW-1185">Reference proteome</keyword>
<dbReference type="AlphaFoldDB" id="A0A0G4J5L0"/>
<organism evidence="1 2">
    <name type="scientific">Plasmodiophora brassicae</name>
    <name type="common">Clubroot disease agent</name>
    <dbReference type="NCBI Taxonomy" id="37360"/>
    <lineage>
        <taxon>Eukaryota</taxon>
        <taxon>Sar</taxon>
        <taxon>Rhizaria</taxon>
        <taxon>Endomyxa</taxon>
        <taxon>Phytomyxea</taxon>
        <taxon>Plasmodiophorida</taxon>
        <taxon>Plasmodiophoridae</taxon>
        <taxon>Plasmodiophora</taxon>
    </lineage>
</organism>
<evidence type="ECO:0000313" key="2">
    <source>
        <dbReference type="Proteomes" id="UP000039324"/>
    </source>
</evidence>
<dbReference type="Proteomes" id="UP000039324">
    <property type="component" value="Unassembled WGS sequence"/>
</dbReference>
<reference evidence="1 2" key="1">
    <citation type="submission" date="2015-02" db="EMBL/GenBank/DDBJ databases">
        <authorList>
            <person name="Chooi Y.-H."/>
        </authorList>
    </citation>
    <scope>NUCLEOTIDE SEQUENCE [LARGE SCALE GENOMIC DNA]</scope>
    <source>
        <strain evidence="1">E3</strain>
    </source>
</reference>
<dbReference type="EMBL" id="CDSF01000133">
    <property type="protein sequence ID" value="CEP02802.1"/>
    <property type="molecule type" value="Genomic_DNA"/>
</dbReference>
<name>A0A0G4J5L0_PLABS</name>